<dbReference type="PANTHER" id="PTHR48228:SF7">
    <property type="entry name" value="FATTY ACYL-COA TRANSFERASE RV3272-RELATED"/>
    <property type="match status" value="1"/>
</dbReference>
<dbReference type="Proteomes" id="UP000681594">
    <property type="component" value="Unassembled WGS sequence"/>
</dbReference>
<dbReference type="PANTHER" id="PTHR48228">
    <property type="entry name" value="SUCCINYL-COA--D-CITRAMALATE COA-TRANSFERASE"/>
    <property type="match status" value="1"/>
</dbReference>
<proteinExistence type="predicted"/>
<keyword evidence="2" id="KW-1185">Reference proteome</keyword>
<protein>
    <submittedName>
        <fullName evidence="1">CoA transferase</fullName>
    </submittedName>
</protein>
<gene>
    <name evidence="1" type="ORF">J8J14_24350</name>
</gene>
<dbReference type="InterPro" id="IPR050509">
    <property type="entry name" value="CoA-transferase_III"/>
</dbReference>
<dbReference type="PROSITE" id="PS51257">
    <property type="entry name" value="PROKAR_LIPOPROTEIN"/>
    <property type="match status" value="1"/>
</dbReference>
<dbReference type="InterPro" id="IPR003673">
    <property type="entry name" value="CoA-Trfase_fam_III"/>
</dbReference>
<sequence>MLEERPYAGLFVLDAGQGVAGPYCGMLLAACGADVVKLEPPEGDWSRGLSTRQGSQSVMHAVFNRGKRSVILDLRTPEGRAASARLAARADVLIESFRPGVAARLGLGPEATGPNAICLSISGFGQSGPYAERPCTDSVAQAFGGLMFANRDEDGAPRKVGILASDMATGLHGFAAVQAALAGRWRDAAEGRPARRRVLDVSLMAGTAAMLGFPIAEAGLLGRPPEALNIPAGCYECADGGWLAIALVREAEFRALCSVLGLEDLPSDPRFADFPSRARHRSALLPGIRAAFRAHSVGDWLTRFAAARIMAERANGPNDWLADPHVLAVDGAPVRDQPGLGPMPFPRLPGLPEPIGPAPALGEHTAEVMAGFAEA</sequence>
<evidence type="ECO:0000313" key="2">
    <source>
        <dbReference type="Proteomes" id="UP000681594"/>
    </source>
</evidence>
<dbReference type="GO" id="GO:0016740">
    <property type="term" value="F:transferase activity"/>
    <property type="evidence" value="ECO:0007669"/>
    <property type="project" value="UniProtKB-KW"/>
</dbReference>
<dbReference type="Gene3D" id="3.30.1540.10">
    <property type="entry name" value="formyl-coa transferase, domain 3"/>
    <property type="match status" value="1"/>
</dbReference>
<keyword evidence="1" id="KW-0808">Transferase</keyword>
<accession>A0ABS4ALF9</accession>
<dbReference type="SUPFAM" id="SSF89796">
    <property type="entry name" value="CoA-transferase family III (CaiB/BaiF)"/>
    <property type="match status" value="1"/>
</dbReference>
<comment type="caution">
    <text evidence="1">The sequence shown here is derived from an EMBL/GenBank/DDBJ whole genome shotgun (WGS) entry which is preliminary data.</text>
</comment>
<reference evidence="1 2" key="1">
    <citation type="submission" date="2021-03" db="EMBL/GenBank/DDBJ databases">
        <authorList>
            <person name="So Y."/>
        </authorList>
    </citation>
    <scope>NUCLEOTIDE SEQUENCE [LARGE SCALE GENOMIC DNA]</scope>
    <source>
        <strain evidence="1 2">SSH11</strain>
    </source>
</reference>
<organism evidence="1 2">
    <name type="scientific">Pararoseomonas baculiformis</name>
    <dbReference type="NCBI Taxonomy" id="2820812"/>
    <lineage>
        <taxon>Bacteria</taxon>
        <taxon>Pseudomonadati</taxon>
        <taxon>Pseudomonadota</taxon>
        <taxon>Alphaproteobacteria</taxon>
        <taxon>Acetobacterales</taxon>
        <taxon>Acetobacteraceae</taxon>
        <taxon>Pararoseomonas</taxon>
    </lineage>
</organism>
<dbReference type="InterPro" id="IPR044855">
    <property type="entry name" value="CoA-Trfase_III_dom3_sf"/>
</dbReference>
<dbReference type="Gene3D" id="3.40.50.10540">
    <property type="entry name" value="Crotonobetainyl-coa:carnitine coa-transferase, domain 1"/>
    <property type="match status" value="1"/>
</dbReference>
<dbReference type="EMBL" id="JAGIZB010000074">
    <property type="protein sequence ID" value="MBP0447869.1"/>
    <property type="molecule type" value="Genomic_DNA"/>
</dbReference>
<dbReference type="Pfam" id="PF02515">
    <property type="entry name" value="CoA_transf_3"/>
    <property type="match status" value="1"/>
</dbReference>
<dbReference type="InterPro" id="IPR023606">
    <property type="entry name" value="CoA-Trfase_III_dom_1_sf"/>
</dbReference>
<evidence type="ECO:0000313" key="1">
    <source>
        <dbReference type="EMBL" id="MBP0447869.1"/>
    </source>
</evidence>
<dbReference type="RefSeq" id="WP_209382140.1">
    <property type="nucleotide sequence ID" value="NZ_JAGIZB010000074.1"/>
</dbReference>
<name>A0ABS4ALF9_9PROT</name>